<protein>
    <recommendedName>
        <fullName evidence="2">DUF6273 domain-containing protein</fullName>
    </recommendedName>
</protein>
<keyword evidence="1" id="KW-1133">Transmembrane helix</keyword>
<evidence type="ECO:0000313" key="3">
    <source>
        <dbReference type="EMBL" id="RHG56066.1"/>
    </source>
</evidence>
<dbReference type="InterPro" id="IPR046240">
    <property type="entry name" value="DUF6273"/>
</dbReference>
<evidence type="ECO:0000256" key="1">
    <source>
        <dbReference type="SAM" id="Phobius"/>
    </source>
</evidence>
<organism evidence="3 4">
    <name type="scientific">Coprococcus comes</name>
    <dbReference type="NCBI Taxonomy" id="410072"/>
    <lineage>
        <taxon>Bacteria</taxon>
        <taxon>Bacillati</taxon>
        <taxon>Bacillota</taxon>
        <taxon>Clostridia</taxon>
        <taxon>Lachnospirales</taxon>
        <taxon>Lachnospiraceae</taxon>
        <taxon>Coprococcus</taxon>
    </lineage>
</organism>
<dbReference type="RefSeq" id="WP_118219597.1">
    <property type="nucleotide sequence ID" value="NZ_QRIM01000028.1"/>
</dbReference>
<dbReference type="Proteomes" id="UP000286595">
    <property type="component" value="Unassembled WGS sequence"/>
</dbReference>
<dbReference type="Pfam" id="PF19789">
    <property type="entry name" value="DUF6273"/>
    <property type="match status" value="1"/>
</dbReference>
<evidence type="ECO:0000259" key="2">
    <source>
        <dbReference type="Pfam" id="PF19789"/>
    </source>
</evidence>
<dbReference type="AlphaFoldDB" id="A0A3R6H9R1"/>
<accession>A0A3R6H9R1</accession>
<comment type="caution">
    <text evidence="3">The sequence shown here is derived from an EMBL/GenBank/DDBJ whole genome shotgun (WGS) entry which is preliminary data.</text>
</comment>
<reference evidence="3 4" key="1">
    <citation type="submission" date="2018-08" db="EMBL/GenBank/DDBJ databases">
        <title>A genome reference for cultivated species of the human gut microbiota.</title>
        <authorList>
            <person name="Zou Y."/>
            <person name="Xue W."/>
            <person name="Luo G."/>
        </authorList>
    </citation>
    <scope>NUCLEOTIDE SEQUENCE [LARGE SCALE GENOMIC DNA]</scope>
    <source>
        <strain evidence="3 4">AM22-12LB</strain>
    </source>
</reference>
<proteinExistence type="predicted"/>
<keyword evidence="1" id="KW-0812">Transmembrane</keyword>
<gene>
    <name evidence="3" type="ORF">DW252_16145</name>
</gene>
<sequence length="342" mass="37117">MGKRERKISKFTGRWITEQGAGTVEYVIVVLVAIVIGAGLLAFGNQVSGQVTKTGGSISSWFSKANGTGGTGGGNAGGGGGGTDSRIEELKEKDPADWTLDDQKAVAEDIGKKGNSSELYAKAKAAMDAGTEWSITLTDGKTMTYRIIGINHDDLADGSGKTGLTFLNSSAIRYYNDLSYKPNGLFNRMNATNTTAGGWEASELRQKMNSGEIWNLMPSDFQSKVETVKKLTNNVGDDYDAPVTATADRLFLLSYSEIVETPYSEWLDWSWIGNEGTQYEAFKGKVTENNSGNDCLKSNVCLWERTVFPIDSTAFLFVYIDGDPTYSCDPAQLHFVCPAFCF</sequence>
<evidence type="ECO:0000313" key="4">
    <source>
        <dbReference type="Proteomes" id="UP000286595"/>
    </source>
</evidence>
<name>A0A3R6H9R1_9FIRM</name>
<keyword evidence="1" id="KW-0472">Membrane</keyword>
<dbReference type="EMBL" id="QRIM01000028">
    <property type="protein sequence ID" value="RHG56066.1"/>
    <property type="molecule type" value="Genomic_DNA"/>
</dbReference>
<feature type="domain" description="DUF6273" evidence="2">
    <location>
        <begin position="188"/>
        <end position="341"/>
    </location>
</feature>
<feature type="transmembrane region" description="Helical" evidence="1">
    <location>
        <begin position="21"/>
        <end position="43"/>
    </location>
</feature>